<evidence type="ECO:0000313" key="2">
    <source>
        <dbReference type="RefSeq" id="XP_023163302.1"/>
    </source>
</evidence>
<dbReference type="Proteomes" id="UP000504633">
    <property type="component" value="Unplaced"/>
</dbReference>
<sequence>MDPTDEIFLNEYTGPSTVRLGTERLDCDNLDGLTEKWEDPNRPTFLTVLLRFFGNIFVDCFRAIFS</sequence>
<reference evidence="2" key="1">
    <citation type="submission" date="2025-08" db="UniProtKB">
        <authorList>
            <consortium name="RefSeq"/>
        </authorList>
    </citation>
    <scope>IDENTIFICATION</scope>
    <source>
        <strain evidence="2">15085-1641.00</strain>
        <tissue evidence="2">Whole body</tissue>
    </source>
</reference>
<accession>A0A6J1LB91</accession>
<proteinExistence type="predicted"/>
<organism evidence="1 2">
    <name type="scientific">Drosophila hydei</name>
    <name type="common">Fruit fly</name>
    <dbReference type="NCBI Taxonomy" id="7224"/>
    <lineage>
        <taxon>Eukaryota</taxon>
        <taxon>Metazoa</taxon>
        <taxon>Ecdysozoa</taxon>
        <taxon>Arthropoda</taxon>
        <taxon>Hexapoda</taxon>
        <taxon>Insecta</taxon>
        <taxon>Pterygota</taxon>
        <taxon>Neoptera</taxon>
        <taxon>Endopterygota</taxon>
        <taxon>Diptera</taxon>
        <taxon>Brachycera</taxon>
        <taxon>Muscomorpha</taxon>
        <taxon>Ephydroidea</taxon>
        <taxon>Drosophilidae</taxon>
        <taxon>Drosophila</taxon>
    </lineage>
</organism>
<protein>
    <submittedName>
        <fullName evidence="2">Uncharacterized protein LOC111594290</fullName>
    </submittedName>
</protein>
<evidence type="ECO:0000313" key="1">
    <source>
        <dbReference type="Proteomes" id="UP000504633"/>
    </source>
</evidence>
<name>A0A6J1LB91_DROHY</name>
<dbReference type="KEGG" id="dhe:111594290"/>
<gene>
    <name evidence="2" type="primary">LOC111594290</name>
</gene>
<keyword evidence="1" id="KW-1185">Reference proteome</keyword>
<dbReference type="GeneID" id="111594290"/>
<dbReference type="AlphaFoldDB" id="A0A6J1LB91"/>
<dbReference type="OMA" id="MTDNWTD"/>
<dbReference type="RefSeq" id="XP_023163302.1">
    <property type="nucleotide sequence ID" value="XM_023307534.2"/>
</dbReference>
<dbReference type="OrthoDB" id="7803582at2759"/>